<organism evidence="5 6">
    <name type="scientific">Ohtaekwangia koreensis</name>
    <dbReference type="NCBI Taxonomy" id="688867"/>
    <lineage>
        <taxon>Bacteria</taxon>
        <taxon>Pseudomonadati</taxon>
        <taxon>Bacteroidota</taxon>
        <taxon>Cytophagia</taxon>
        <taxon>Cytophagales</taxon>
        <taxon>Fulvivirgaceae</taxon>
        <taxon>Ohtaekwangia</taxon>
    </lineage>
</organism>
<dbReference type="PROSITE" id="PS50885">
    <property type="entry name" value="HAMP"/>
    <property type="match status" value="1"/>
</dbReference>
<feature type="coiled-coil region" evidence="1">
    <location>
        <begin position="78"/>
        <end position="112"/>
    </location>
</feature>
<dbReference type="Pfam" id="PF08448">
    <property type="entry name" value="PAS_4"/>
    <property type="match status" value="1"/>
</dbReference>
<dbReference type="Gene3D" id="3.30.450.20">
    <property type="entry name" value="PAS domain"/>
    <property type="match status" value="1"/>
</dbReference>
<dbReference type="AlphaFoldDB" id="A0A1T5JTK8"/>
<dbReference type="SMART" id="SM00065">
    <property type="entry name" value="GAF"/>
    <property type="match status" value="1"/>
</dbReference>
<dbReference type="STRING" id="688867.SAMN05660236_1479"/>
<proteinExistence type="predicted"/>
<dbReference type="PANTHER" id="PTHR32089:SF112">
    <property type="entry name" value="LYSOZYME-LIKE PROTEIN-RELATED"/>
    <property type="match status" value="1"/>
</dbReference>
<dbReference type="GO" id="GO:0016020">
    <property type="term" value="C:membrane"/>
    <property type="evidence" value="ECO:0007669"/>
    <property type="project" value="InterPro"/>
</dbReference>
<feature type="transmembrane region" description="Helical" evidence="3">
    <location>
        <begin position="194"/>
        <end position="216"/>
    </location>
</feature>
<dbReference type="OrthoDB" id="958017at2"/>
<keyword evidence="3" id="KW-0472">Membrane</keyword>
<dbReference type="InterPro" id="IPR029016">
    <property type="entry name" value="GAF-like_dom_sf"/>
</dbReference>
<dbReference type="PROSITE" id="PS51257">
    <property type="entry name" value="PROKAR_LIPOPROTEIN"/>
    <property type="match status" value="1"/>
</dbReference>
<feature type="coiled-coil region" evidence="1">
    <location>
        <begin position="488"/>
        <end position="526"/>
    </location>
</feature>
<dbReference type="RefSeq" id="WP_079686013.1">
    <property type="nucleotide sequence ID" value="NZ_FUZU01000001.1"/>
</dbReference>
<evidence type="ECO:0000313" key="6">
    <source>
        <dbReference type="Proteomes" id="UP000190961"/>
    </source>
</evidence>
<dbReference type="GO" id="GO:0007165">
    <property type="term" value="P:signal transduction"/>
    <property type="evidence" value="ECO:0007669"/>
    <property type="project" value="InterPro"/>
</dbReference>
<feature type="region of interest" description="Disordered" evidence="2">
    <location>
        <begin position="661"/>
        <end position="689"/>
    </location>
</feature>
<dbReference type="EMBL" id="FUZU01000001">
    <property type="protein sequence ID" value="SKC54822.1"/>
    <property type="molecule type" value="Genomic_DNA"/>
</dbReference>
<protein>
    <submittedName>
        <fullName evidence="5">PAS fold-containing protein</fullName>
    </submittedName>
</protein>
<keyword evidence="1" id="KW-0175">Coiled coil</keyword>
<dbReference type="InterPro" id="IPR013656">
    <property type="entry name" value="PAS_4"/>
</dbReference>
<dbReference type="SUPFAM" id="SSF55781">
    <property type="entry name" value="GAF domain-like"/>
    <property type="match status" value="1"/>
</dbReference>
<evidence type="ECO:0000256" key="1">
    <source>
        <dbReference type="SAM" id="Coils"/>
    </source>
</evidence>
<accession>A0A1T5JTK8</accession>
<evidence type="ECO:0000256" key="2">
    <source>
        <dbReference type="SAM" id="MobiDB-lite"/>
    </source>
</evidence>
<evidence type="ECO:0000256" key="3">
    <source>
        <dbReference type="SAM" id="Phobius"/>
    </source>
</evidence>
<dbReference type="Pfam" id="PF00672">
    <property type="entry name" value="HAMP"/>
    <property type="match status" value="1"/>
</dbReference>
<dbReference type="InterPro" id="IPR003660">
    <property type="entry name" value="HAMP_dom"/>
</dbReference>
<keyword evidence="6" id="KW-1185">Reference proteome</keyword>
<dbReference type="InterPro" id="IPR003018">
    <property type="entry name" value="GAF"/>
</dbReference>
<dbReference type="Proteomes" id="UP000190961">
    <property type="component" value="Unassembled WGS sequence"/>
</dbReference>
<dbReference type="Pfam" id="PF13185">
    <property type="entry name" value="GAF_2"/>
    <property type="match status" value="1"/>
</dbReference>
<feature type="compositionally biased region" description="Basic and acidic residues" evidence="2">
    <location>
        <begin position="726"/>
        <end position="736"/>
    </location>
</feature>
<feature type="transmembrane region" description="Helical" evidence="3">
    <location>
        <begin position="12"/>
        <end position="33"/>
    </location>
</feature>
<feature type="domain" description="HAMP" evidence="4">
    <location>
        <begin position="219"/>
        <end position="271"/>
    </location>
</feature>
<dbReference type="SUPFAM" id="SSF158472">
    <property type="entry name" value="HAMP domain-like"/>
    <property type="match status" value="1"/>
</dbReference>
<name>A0A1T5JTK8_9BACT</name>
<gene>
    <name evidence="5" type="ORF">SAMN05660236_1479</name>
</gene>
<sequence length="798" mass="92036">MKLKFNLSHQISIGYLVILVVAIAAVLSCFLTLKKNAELDNQIDQVYMPLFSSLKELSTLQNNSIRLTNRWIHNPTERQEKKDQEVIYRTRYQELKQELTEVLDNLPQQDEKKSLLNMLEEFQLILMEEAKLMNTLKNDSSYADSELLNNAIRRWDRVVVPQAKDFKIKLDAQVKLLYTKIETARSEKQHSNNVITFVLVIMLVLFIGTSAIAYFLSVTRLVKPIIQLKDVIREIGEGSMVKATFEKRKDEIGQITQALTNLMDGINGKLIFAEQIGKGEYTADFQLLSERDAMGKALLEMRDNLKHNTEIERQRNWAVTGLAEFADIIRNQNDLQMLGDAIIRNIVKYTSSNQGSLFIISDDGEESEVYLKLQACYAWDKKKFEEKIIYRGQGLIGQCWEEREPIFMKQVPDNYVNITSGLGYATPRSIFIVPLKVNDSVYGVLELASFEPYQKYKMEFIVKVCENIASAISSARNSEQTNRLLSLSRQQTENLHAQEEEMRQNMEELAATQEEMQRVLVETQNKERYLRDMMNASTDSILTFNTEYKVLNYNTVAQKSFQAGGSKLEVNADLLKLASSAGREIKPIYDRALAGEIVHLETEYSGMHYSIQHVPMRNDRGEVFAVAIFAKDITIIKKAKLEVDRLLAESQAQEEELRQTMEELQATSESEAKRARELERTSGQLDAQKQMMFRTIEKLKEKEKESLAQEEELRQAMEELQATMESESRRNKELERSASQMEAQKQMMLKTIEKLKEKENETRAQSEQIKQKEEQLLAQEQVLRQMMEELGTSPEAKK</sequence>
<dbReference type="Gene3D" id="3.30.450.40">
    <property type="match status" value="1"/>
</dbReference>
<keyword evidence="3" id="KW-0812">Transmembrane</keyword>
<keyword evidence="3" id="KW-1133">Transmembrane helix</keyword>
<dbReference type="CDD" id="cd06225">
    <property type="entry name" value="HAMP"/>
    <property type="match status" value="1"/>
</dbReference>
<reference evidence="5 6" key="1">
    <citation type="submission" date="2017-02" db="EMBL/GenBank/DDBJ databases">
        <authorList>
            <person name="Peterson S.W."/>
        </authorList>
    </citation>
    <scope>NUCLEOTIDE SEQUENCE [LARGE SCALE GENOMIC DNA]</scope>
    <source>
        <strain evidence="5 6">DSM 25262</strain>
    </source>
</reference>
<feature type="compositionally biased region" description="Basic and acidic residues" evidence="2">
    <location>
        <begin position="670"/>
        <end position="680"/>
    </location>
</feature>
<feature type="region of interest" description="Disordered" evidence="2">
    <location>
        <begin position="720"/>
        <end position="747"/>
    </location>
</feature>
<dbReference type="PANTHER" id="PTHR32089">
    <property type="entry name" value="METHYL-ACCEPTING CHEMOTAXIS PROTEIN MCPB"/>
    <property type="match status" value="1"/>
</dbReference>
<dbReference type="Gene3D" id="6.10.340.10">
    <property type="match status" value="1"/>
</dbReference>
<evidence type="ECO:0000313" key="5">
    <source>
        <dbReference type="EMBL" id="SKC54822.1"/>
    </source>
</evidence>
<evidence type="ECO:0000259" key="4">
    <source>
        <dbReference type="PROSITE" id="PS50885"/>
    </source>
</evidence>